<gene>
    <name evidence="1" type="ordered locus">Mmwyl1_0571</name>
</gene>
<evidence type="ECO:0000313" key="1">
    <source>
        <dbReference type="EMBL" id="ABR69506.1"/>
    </source>
</evidence>
<reference evidence="1" key="1">
    <citation type="submission" date="2007-06" db="EMBL/GenBank/DDBJ databases">
        <title>Complete sequence of Marinomonas sp. MWYL1.</title>
        <authorList>
            <consortium name="US DOE Joint Genome Institute"/>
            <person name="Copeland A."/>
            <person name="Lucas S."/>
            <person name="Lapidus A."/>
            <person name="Barry K."/>
            <person name="Glavina del Rio T."/>
            <person name="Dalin E."/>
            <person name="Tice H."/>
            <person name="Pitluck S."/>
            <person name="Kiss H."/>
            <person name="Brettin T."/>
            <person name="Bruce D."/>
            <person name="Detter J.C."/>
            <person name="Han C."/>
            <person name="Schmutz J."/>
            <person name="Larimer F."/>
            <person name="Land M."/>
            <person name="Hauser L."/>
            <person name="Kyrpides N."/>
            <person name="Kim E."/>
            <person name="Johnston A.W.B."/>
            <person name="Todd J.D."/>
            <person name="Rogers R."/>
            <person name="Wexler M."/>
            <person name="Bond P.L."/>
            <person name="Li Y."/>
            <person name="Richardson P."/>
        </authorList>
    </citation>
    <scope>NUCLEOTIDE SEQUENCE [LARGE SCALE GENOMIC DNA]</scope>
    <source>
        <strain evidence="1">MWYL1</strain>
    </source>
</reference>
<evidence type="ECO:0008006" key="2">
    <source>
        <dbReference type="Google" id="ProtNLM"/>
    </source>
</evidence>
<organism evidence="1">
    <name type="scientific">Marinomonas sp. (strain MWYL1)</name>
    <dbReference type="NCBI Taxonomy" id="400668"/>
    <lineage>
        <taxon>Bacteria</taxon>
        <taxon>Pseudomonadati</taxon>
        <taxon>Pseudomonadota</taxon>
        <taxon>Gammaproteobacteria</taxon>
        <taxon>Oceanospirillales</taxon>
        <taxon>Oceanospirillaceae</taxon>
        <taxon>Marinomonas</taxon>
    </lineage>
</organism>
<dbReference type="OrthoDB" id="5674874at2"/>
<dbReference type="EMBL" id="CP000749">
    <property type="protein sequence ID" value="ABR69506.1"/>
    <property type="molecule type" value="Genomic_DNA"/>
</dbReference>
<dbReference type="eggNOG" id="ENOG50321WF">
    <property type="taxonomic scope" value="Bacteria"/>
</dbReference>
<dbReference type="KEGG" id="mmw:Mmwyl1_0571"/>
<dbReference type="AlphaFoldDB" id="A6VSS7"/>
<sequence>MTARFNLPVWLKNGPEVTKLADAFGEYWDKVEGWIKTPLSQLDAETCHITVLKLMAYQRDVNRFAGEPDDLFRKRVAFAVQNAQSAGSPKGFKEIFERFDLPLLGQIERDPEKDWDVITLWLGDSTITKNPELGQYLVRQYGRTCRRYHFLLVDFMPDLHVQGNAASVDRQANNAIKVPDWVFKDMTDTTHFTASSGSVERVQSVPMAVAPYAFHDRSGDHSLGFYSASVERYTDTIRGF</sequence>
<protein>
    <recommendedName>
        <fullName evidence="2">Phage tail protein</fullName>
    </recommendedName>
</protein>
<proteinExistence type="predicted"/>
<name>A6VSS7_MARMS</name>
<dbReference type="STRING" id="400668.Mmwyl1_0571"/>
<accession>A6VSS7</accession>
<dbReference type="HOGENOM" id="CLU_1155335_0_0_6"/>